<feature type="compositionally biased region" description="Low complexity" evidence="5">
    <location>
        <begin position="26"/>
        <end position="37"/>
    </location>
</feature>
<protein>
    <recommendedName>
        <fullName evidence="2">Small, acid-soluble spore protein gamma-type</fullName>
    </recommendedName>
</protein>
<evidence type="ECO:0000256" key="3">
    <source>
        <dbReference type="ARBA" id="ARBA00022737"/>
    </source>
</evidence>
<evidence type="ECO:0000313" key="6">
    <source>
        <dbReference type="EMBL" id="WLV25429.1"/>
    </source>
</evidence>
<dbReference type="EMBL" id="CP129113">
    <property type="protein sequence ID" value="WLV25429.1"/>
    <property type="molecule type" value="Genomic_DNA"/>
</dbReference>
<organism evidence="6 7">
    <name type="scientific">Aciduricibacillus chroicocephali</name>
    <dbReference type="NCBI Taxonomy" id="3054939"/>
    <lineage>
        <taxon>Bacteria</taxon>
        <taxon>Bacillati</taxon>
        <taxon>Bacillota</taxon>
        <taxon>Bacilli</taxon>
        <taxon>Bacillales</taxon>
        <taxon>Bacillaceae</taxon>
        <taxon>Aciduricibacillus</taxon>
    </lineage>
</organism>
<dbReference type="NCBIfam" id="TIGR01442">
    <property type="entry name" value="SASP_gamma"/>
    <property type="match status" value="1"/>
</dbReference>
<name>A0ABY9KXQ9_9BACI</name>
<proteinExistence type="inferred from homology"/>
<accession>A0ABY9KXQ9</accession>
<dbReference type="InterPro" id="IPR006341">
    <property type="entry name" value="Spore_gamma"/>
</dbReference>
<comment type="similarity">
    <text evidence="1">Belongs to the gamma-type SASP family.</text>
</comment>
<dbReference type="Proteomes" id="UP001180087">
    <property type="component" value="Chromosome"/>
</dbReference>
<evidence type="ECO:0000256" key="5">
    <source>
        <dbReference type="SAM" id="MobiDB-lite"/>
    </source>
</evidence>
<keyword evidence="3" id="KW-0677">Repeat</keyword>
<evidence type="ECO:0000256" key="2">
    <source>
        <dbReference type="ARBA" id="ARBA00014721"/>
    </source>
</evidence>
<evidence type="ECO:0000313" key="7">
    <source>
        <dbReference type="Proteomes" id="UP001180087"/>
    </source>
</evidence>
<dbReference type="RefSeq" id="WP_348029218.1">
    <property type="nucleotide sequence ID" value="NZ_CP129113.1"/>
</dbReference>
<evidence type="ECO:0000256" key="4">
    <source>
        <dbReference type="ARBA" id="ARBA00022969"/>
    </source>
</evidence>
<reference evidence="6" key="1">
    <citation type="submission" date="2023-06" db="EMBL/GenBank/DDBJ databases">
        <title>A Treasure from Seagulls: Isolation and Description of Aciduricobacillus qingdaonensis gen. nov., sp. nov., a Rare Obligately Uric Acid-utilizing Member in the Family Bacillaceae.</title>
        <authorList>
            <person name="Liu W."/>
            <person name="Wang B."/>
        </authorList>
    </citation>
    <scope>NUCLEOTIDE SEQUENCE</scope>
    <source>
        <strain evidence="6">44XB</strain>
    </source>
</reference>
<evidence type="ECO:0000256" key="1">
    <source>
        <dbReference type="ARBA" id="ARBA00006710"/>
    </source>
</evidence>
<feature type="compositionally biased region" description="Polar residues" evidence="5">
    <location>
        <begin position="38"/>
        <end position="48"/>
    </location>
</feature>
<keyword evidence="7" id="KW-1185">Reference proteome</keyword>
<gene>
    <name evidence="6" type="ORF">QR721_04160</name>
</gene>
<keyword evidence="4" id="KW-0749">Sporulation</keyword>
<feature type="region of interest" description="Disordered" evidence="5">
    <location>
        <begin position="26"/>
        <end position="65"/>
    </location>
</feature>
<dbReference type="Pfam" id="PF04259">
    <property type="entry name" value="SASP_gamma"/>
    <property type="match status" value="1"/>
</dbReference>
<sequence>MAKNYGSNFSKKGKYEEEFASETNVQQVKQQNAQAAQGTYNTEFASETNVEEVKKQNARAEQNKK</sequence>